<gene>
    <name evidence="3" type="ORF">SAMN05216269_10982</name>
</gene>
<evidence type="ECO:0008006" key="5">
    <source>
        <dbReference type="Google" id="ProtNLM"/>
    </source>
</evidence>
<dbReference type="EMBL" id="FRCL01000009">
    <property type="protein sequence ID" value="SHM95311.1"/>
    <property type="molecule type" value="Genomic_DNA"/>
</dbReference>
<dbReference type="AlphaFoldDB" id="A0A1M7MXG4"/>
<evidence type="ECO:0000256" key="1">
    <source>
        <dbReference type="ARBA" id="ARBA00007274"/>
    </source>
</evidence>
<evidence type="ECO:0000256" key="2">
    <source>
        <dbReference type="ARBA" id="ARBA00022679"/>
    </source>
</evidence>
<dbReference type="Gene3D" id="2.160.10.10">
    <property type="entry name" value="Hexapeptide repeat proteins"/>
    <property type="match status" value="1"/>
</dbReference>
<dbReference type="InterPro" id="IPR011004">
    <property type="entry name" value="Trimer_LpxA-like_sf"/>
</dbReference>
<keyword evidence="2" id="KW-0808">Transferase</keyword>
<dbReference type="InterPro" id="IPR051159">
    <property type="entry name" value="Hexapeptide_acetyltransf"/>
</dbReference>
<dbReference type="PANTHER" id="PTHR23416:SF23">
    <property type="entry name" value="ACETYLTRANSFERASE C18B11.09C-RELATED"/>
    <property type="match status" value="1"/>
</dbReference>
<organism evidence="3 4">
    <name type="scientific">Flavobacterium xinjiangense</name>
    <dbReference type="NCBI Taxonomy" id="178356"/>
    <lineage>
        <taxon>Bacteria</taxon>
        <taxon>Pseudomonadati</taxon>
        <taxon>Bacteroidota</taxon>
        <taxon>Flavobacteriia</taxon>
        <taxon>Flavobacteriales</taxon>
        <taxon>Flavobacteriaceae</taxon>
        <taxon>Flavobacterium</taxon>
    </lineage>
</organism>
<dbReference type="RefSeq" id="WP_073209683.1">
    <property type="nucleotide sequence ID" value="NZ_FRCL01000009.1"/>
</dbReference>
<evidence type="ECO:0000313" key="3">
    <source>
        <dbReference type="EMBL" id="SHM95311.1"/>
    </source>
</evidence>
<comment type="similarity">
    <text evidence="1">Belongs to the transferase hexapeptide repeat family.</text>
</comment>
<dbReference type="OrthoDB" id="9812571at2"/>
<reference evidence="4" key="1">
    <citation type="submission" date="2016-11" db="EMBL/GenBank/DDBJ databases">
        <authorList>
            <person name="Varghese N."/>
            <person name="Submissions S."/>
        </authorList>
    </citation>
    <scope>NUCLEOTIDE SEQUENCE [LARGE SCALE GENOMIC DNA]</scope>
    <source>
        <strain evidence="4">CGMCC 1.2749</strain>
    </source>
</reference>
<name>A0A1M7MXG4_9FLAO</name>
<evidence type="ECO:0000313" key="4">
    <source>
        <dbReference type="Proteomes" id="UP000184092"/>
    </source>
</evidence>
<dbReference type="GO" id="GO:0008374">
    <property type="term" value="F:O-acyltransferase activity"/>
    <property type="evidence" value="ECO:0007669"/>
    <property type="project" value="TreeGrafter"/>
</dbReference>
<dbReference type="Proteomes" id="UP000184092">
    <property type="component" value="Unassembled WGS sequence"/>
</dbReference>
<dbReference type="GO" id="GO:0005829">
    <property type="term" value="C:cytosol"/>
    <property type="evidence" value="ECO:0007669"/>
    <property type="project" value="TreeGrafter"/>
</dbReference>
<protein>
    <recommendedName>
        <fullName evidence="5">Transferase hexapeptide (Six repeat-containing protein)</fullName>
    </recommendedName>
</protein>
<dbReference type="SUPFAM" id="SSF51161">
    <property type="entry name" value="Trimeric LpxA-like enzymes"/>
    <property type="match status" value="1"/>
</dbReference>
<dbReference type="PANTHER" id="PTHR23416">
    <property type="entry name" value="SIALIC ACID SYNTHASE-RELATED"/>
    <property type="match status" value="1"/>
</dbReference>
<proteinExistence type="inferred from homology"/>
<keyword evidence="4" id="KW-1185">Reference proteome</keyword>
<sequence>MTTKQIVLKIIKHLPFSSLRVFLLRELLGYAIGKNVKIGKSYINCNKVTIGDNVYLANNNTIFCNELLIGSNTVIHSGNIIQGGANFSIGTNSRIINNHYFDLWNNIQIGNNTWIAGRNSQFWTHGSIHTKNSDKDLSITIKDDVYIGSSSLIAPGVKIESINLIGLGSVVTGIFDENQTIIAGNLSQVVKRNIDWRINW</sequence>
<dbReference type="STRING" id="178356.SAMN05216269_10982"/>
<accession>A0A1M7MXG4</accession>